<dbReference type="PROSITE" id="PS51371">
    <property type="entry name" value="CBS"/>
    <property type="match status" value="2"/>
</dbReference>
<dbReference type="EMBL" id="JBHRTL010000031">
    <property type="protein sequence ID" value="MFC3156572.1"/>
    <property type="molecule type" value="Genomic_DNA"/>
</dbReference>
<evidence type="ECO:0000256" key="2">
    <source>
        <dbReference type="PROSITE-ProRule" id="PRU00703"/>
    </source>
</evidence>
<dbReference type="InterPro" id="IPR051257">
    <property type="entry name" value="Diverse_CBS-Domain"/>
</dbReference>
<protein>
    <submittedName>
        <fullName evidence="4">HPP family protein</fullName>
    </submittedName>
</protein>
<evidence type="ECO:0000313" key="5">
    <source>
        <dbReference type="Proteomes" id="UP001595548"/>
    </source>
</evidence>
<reference evidence="5" key="1">
    <citation type="journal article" date="2019" name="Int. J. Syst. Evol. Microbiol.">
        <title>The Global Catalogue of Microorganisms (GCM) 10K type strain sequencing project: providing services to taxonomists for standard genome sequencing and annotation.</title>
        <authorList>
            <consortium name="The Broad Institute Genomics Platform"/>
            <consortium name="The Broad Institute Genome Sequencing Center for Infectious Disease"/>
            <person name="Wu L."/>
            <person name="Ma J."/>
        </authorList>
    </citation>
    <scope>NUCLEOTIDE SEQUENCE [LARGE SCALE GENOMIC DNA]</scope>
    <source>
        <strain evidence="5">KCTC 52141</strain>
    </source>
</reference>
<dbReference type="SMART" id="SM00116">
    <property type="entry name" value="CBS"/>
    <property type="match status" value="2"/>
</dbReference>
<keyword evidence="5" id="KW-1185">Reference proteome</keyword>
<dbReference type="Gene3D" id="3.10.580.10">
    <property type="entry name" value="CBS-domain"/>
    <property type="match status" value="1"/>
</dbReference>
<organism evidence="4 5">
    <name type="scientific">Gilvimarinus japonicus</name>
    <dbReference type="NCBI Taxonomy" id="1796469"/>
    <lineage>
        <taxon>Bacteria</taxon>
        <taxon>Pseudomonadati</taxon>
        <taxon>Pseudomonadota</taxon>
        <taxon>Gammaproteobacteria</taxon>
        <taxon>Cellvibrionales</taxon>
        <taxon>Cellvibrionaceae</taxon>
        <taxon>Gilvimarinus</taxon>
    </lineage>
</organism>
<accession>A0ABV7HS00</accession>
<dbReference type="SUPFAM" id="SSF54631">
    <property type="entry name" value="CBS-domain pair"/>
    <property type="match status" value="1"/>
</dbReference>
<dbReference type="PANTHER" id="PTHR43080:SF2">
    <property type="entry name" value="CBS DOMAIN-CONTAINING PROTEIN"/>
    <property type="match status" value="1"/>
</dbReference>
<proteinExistence type="predicted"/>
<evidence type="ECO:0000256" key="1">
    <source>
        <dbReference type="ARBA" id="ARBA00023122"/>
    </source>
</evidence>
<dbReference type="InterPro" id="IPR046342">
    <property type="entry name" value="CBS_dom_sf"/>
</dbReference>
<dbReference type="Pfam" id="PF00571">
    <property type="entry name" value="CBS"/>
    <property type="match status" value="2"/>
</dbReference>
<dbReference type="InterPro" id="IPR000644">
    <property type="entry name" value="CBS_dom"/>
</dbReference>
<sequence length="173" mass="18901">MSHDQNNNDTLTTMTDTLGTTPVRSIMSPHVTCIYEGWSVDRARHFLARHNVSQAPVIASDHQLVGVLSSGEIAGFLNSDETYRAQAVNDSFRRATGTEVENLDELTQWVRRAQVYCTAHQIMRSNPVSADADTSIEAVRSLMLAQQADVIYLTEQGVLVGVVTALDILAALG</sequence>
<dbReference type="PANTHER" id="PTHR43080">
    <property type="entry name" value="CBS DOMAIN-CONTAINING PROTEIN CBSX3, MITOCHONDRIAL"/>
    <property type="match status" value="1"/>
</dbReference>
<evidence type="ECO:0000313" key="4">
    <source>
        <dbReference type="EMBL" id="MFC3156572.1"/>
    </source>
</evidence>
<dbReference type="RefSeq" id="WP_382417856.1">
    <property type="nucleotide sequence ID" value="NZ_AP031500.1"/>
</dbReference>
<dbReference type="Proteomes" id="UP001595548">
    <property type="component" value="Unassembled WGS sequence"/>
</dbReference>
<name>A0ABV7HS00_9GAMM</name>
<evidence type="ECO:0000259" key="3">
    <source>
        <dbReference type="PROSITE" id="PS51371"/>
    </source>
</evidence>
<gene>
    <name evidence="4" type="ORF">ACFOEB_15275</name>
</gene>
<feature type="domain" description="CBS" evidence="3">
    <location>
        <begin position="123"/>
        <end position="173"/>
    </location>
</feature>
<comment type="caution">
    <text evidence="4">The sequence shown here is derived from an EMBL/GenBank/DDBJ whole genome shotgun (WGS) entry which is preliminary data.</text>
</comment>
<keyword evidence="1 2" id="KW-0129">CBS domain</keyword>
<feature type="domain" description="CBS" evidence="3">
    <location>
        <begin position="27"/>
        <end position="84"/>
    </location>
</feature>